<evidence type="ECO:0000256" key="3">
    <source>
        <dbReference type="ARBA" id="ARBA00022516"/>
    </source>
</evidence>
<keyword evidence="4 11" id="KW-0808">Transferase</keyword>
<evidence type="ECO:0000256" key="11">
    <source>
        <dbReference type="RuleBase" id="RU003750"/>
    </source>
</evidence>
<dbReference type="InterPro" id="IPR043130">
    <property type="entry name" value="CDP-OH_PTrfase_TM_dom"/>
</dbReference>
<evidence type="ECO:0000256" key="2">
    <source>
        <dbReference type="ARBA" id="ARBA00010441"/>
    </source>
</evidence>
<evidence type="ECO:0000256" key="13">
    <source>
        <dbReference type="SAM" id="Phobius"/>
    </source>
</evidence>
<dbReference type="Pfam" id="PF01066">
    <property type="entry name" value="CDP-OH_P_transf"/>
    <property type="match status" value="1"/>
</dbReference>
<evidence type="ECO:0000313" key="14">
    <source>
        <dbReference type="EMBL" id="ACM90976.1"/>
    </source>
</evidence>
<dbReference type="PANTHER" id="PTHR14269:SF11">
    <property type="entry name" value="CDP-DIACYLGLYCEROL--GLYCEROL-3-PHOSPHATE 3-PHOSPHATIDYLTRANSFERASE"/>
    <property type="match status" value="1"/>
</dbReference>
<dbReference type="InterPro" id="IPR048254">
    <property type="entry name" value="CDP_ALCOHOL_P_TRANSF_CS"/>
</dbReference>
<accession>C0JZU8</accession>
<feature type="transmembrane region" description="Helical" evidence="13">
    <location>
        <begin position="105"/>
        <end position="124"/>
    </location>
</feature>
<evidence type="ECO:0000256" key="5">
    <source>
        <dbReference type="ARBA" id="ARBA00022692"/>
    </source>
</evidence>
<evidence type="ECO:0000256" key="7">
    <source>
        <dbReference type="ARBA" id="ARBA00023098"/>
    </source>
</evidence>
<evidence type="ECO:0000256" key="1">
    <source>
        <dbReference type="ARBA" id="ARBA00004141"/>
    </source>
</evidence>
<dbReference type="Gene3D" id="1.20.120.1760">
    <property type="match status" value="1"/>
</dbReference>
<name>C0JZU8_9BACT</name>
<keyword evidence="3" id="KW-0444">Lipid biosynthesis</keyword>
<comment type="similarity">
    <text evidence="2 11">Belongs to the CDP-alcohol phosphatidyltransferase class-I family.</text>
</comment>
<reference evidence="14" key="1">
    <citation type="submission" date="2008-11" db="EMBL/GenBank/DDBJ databases">
        <title>Isolation and characterization of a fructose-1,6-bisphosphatase in Bacteroides sp. from a rumen metagenomic library.</title>
        <authorList>
            <person name="Wang J."/>
            <person name="Liu K."/>
            <person name="Zhao S."/>
            <person name="Bu D."/>
            <person name="Li D."/>
            <person name="Yu P."/>
            <person name="Wei H."/>
            <person name="Zhou L."/>
        </authorList>
    </citation>
    <scope>NUCLEOTIDE SEQUENCE</scope>
</reference>
<dbReference type="GO" id="GO:0046474">
    <property type="term" value="P:glycerophospholipid biosynthetic process"/>
    <property type="evidence" value="ECO:0007669"/>
    <property type="project" value="TreeGrafter"/>
</dbReference>
<feature type="transmembrane region" description="Helical" evidence="13">
    <location>
        <begin position="50"/>
        <end position="76"/>
    </location>
</feature>
<keyword evidence="7" id="KW-0443">Lipid metabolism</keyword>
<keyword evidence="8 13" id="KW-0472">Membrane</keyword>
<keyword evidence="9" id="KW-0594">Phospholipid biosynthesis</keyword>
<feature type="transmembrane region" description="Helical" evidence="13">
    <location>
        <begin position="144"/>
        <end position="165"/>
    </location>
</feature>
<dbReference type="EMBL" id="FJ529690">
    <property type="protein sequence ID" value="ACM90976.1"/>
    <property type="molecule type" value="Genomic_DNA"/>
</dbReference>
<evidence type="ECO:0000256" key="6">
    <source>
        <dbReference type="ARBA" id="ARBA00022989"/>
    </source>
</evidence>
<dbReference type="PANTHER" id="PTHR14269">
    <property type="entry name" value="CDP-DIACYLGLYCEROL--GLYCEROL-3-PHOSPHATE 3-PHOSPHATIDYLTRANSFERASE-RELATED"/>
    <property type="match status" value="1"/>
</dbReference>
<sequence>MAGKCWSEAAALIVLIIASVSDAVDGAIARRTNTTTSFGAIADPYADKVLVMAVFLAFASIKELQVPLWAVFLILLRELTISTLRVLAALHGMVMKAEASGKIKTTLQMIAAFTIMVLTVLLFWNKDYNLPRCLVPVLKYIPSIVWWLTVVSAVFTIFSGVMYLYNHKDIIQLSWNPRRETAENKNTAIGNAGTDKIKTAGTTEGAK</sequence>
<keyword evidence="10" id="KW-1208">Phospholipid metabolism</keyword>
<protein>
    <submittedName>
        <fullName evidence="14">3-phosphatidyltransferase</fullName>
    </submittedName>
</protein>
<dbReference type="GO" id="GO:0016020">
    <property type="term" value="C:membrane"/>
    <property type="evidence" value="ECO:0007669"/>
    <property type="project" value="UniProtKB-SubCell"/>
</dbReference>
<evidence type="ECO:0000256" key="9">
    <source>
        <dbReference type="ARBA" id="ARBA00023209"/>
    </source>
</evidence>
<keyword evidence="6 13" id="KW-1133">Transmembrane helix</keyword>
<comment type="subcellular location">
    <subcellularLocation>
        <location evidence="1">Membrane</location>
        <topology evidence="1">Multi-pass membrane protein</topology>
    </subcellularLocation>
</comment>
<evidence type="ECO:0000256" key="4">
    <source>
        <dbReference type="ARBA" id="ARBA00022679"/>
    </source>
</evidence>
<dbReference type="InterPro" id="IPR000462">
    <property type="entry name" value="CDP-OH_P_trans"/>
</dbReference>
<evidence type="ECO:0000256" key="10">
    <source>
        <dbReference type="ARBA" id="ARBA00023264"/>
    </source>
</evidence>
<evidence type="ECO:0000256" key="8">
    <source>
        <dbReference type="ARBA" id="ARBA00023136"/>
    </source>
</evidence>
<evidence type="ECO:0000256" key="12">
    <source>
        <dbReference type="SAM" id="MobiDB-lite"/>
    </source>
</evidence>
<dbReference type="GO" id="GO:0016780">
    <property type="term" value="F:phosphotransferase activity, for other substituted phosphate groups"/>
    <property type="evidence" value="ECO:0007669"/>
    <property type="project" value="InterPro"/>
</dbReference>
<dbReference type="AlphaFoldDB" id="C0JZU8"/>
<feature type="region of interest" description="Disordered" evidence="12">
    <location>
        <begin position="184"/>
        <end position="207"/>
    </location>
</feature>
<dbReference type="InterPro" id="IPR050324">
    <property type="entry name" value="CDP-alcohol_PTase-I"/>
</dbReference>
<dbReference type="PROSITE" id="PS00379">
    <property type="entry name" value="CDP_ALCOHOL_P_TRANSF"/>
    <property type="match status" value="1"/>
</dbReference>
<organism evidence="14">
    <name type="scientific">uncultured bacterium URE12</name>
    <dbReference type="NCBI Taxonomy" id="581111"/>
    <lineage>
        <taxon>Bacteria</taxon>
        <taxon>environmental samples</taxon>
    </lineage>
</organism>
<keyword evidence="5 13" id="KW-0812">Transmembrane</keyword>
<proteinExistence type="inferred from homology"/>